<comment type="caution">
    <text evidence="1">The sequence shown here is derived from an EMBL/GenBank/DDBJ whole genome shotgun (WGS) entry which is preliminary data.</text>
</comment>
<reference evidence="1 2" key="1">
    <citation type="submission" date="2019-02" db="EMBL/GenBank/DDBJ databases">
        <title>Deep-cultivation of Planctomycetes and their phenomic and genomic characterization uncovers novel biology.</title>
        <authorList>
            <person name="Wiegand S."/>
            <person name="Jogler M."/>
            <person name="Boedeker C."/>
            <person name="Pinto D."/>
            <person name="Vollmers J."/>
            <person name="Rivas-Marin E."/>
            <person name="Kohn T."/>
            <person name="Peeters S.H."/>
            <person name="Heuer A."/>
            <person name="Rast P."/>
            <person name="Oberbeckmann S."/>
            <person name="Bunk B."/>
            <person name="Jeske O."/>
            <person name="Meyerdierks A."/>
            <person name="Storesund J.E."/>
            <person name="Kallscheuer N."/>
            <person name="Luecker S."/>
            <person name="Lage O.M."/>
            <person name="Pohl T."/>
            <person name="Merkel B.J."/>
            <person name="Hornburger P."/>
            <person name="Mueller R.-W."/>
            <person name="Bruemmer F."/>
            <person name="Labrenz M."/>
            <person name="Spormann A.M."/>
            <person name="Op Den Camp H."/>
            <person name="Overmann J."/>
            <person name="Amann R."/>
            <person name="Jetten M.S.M."/>
            <person name="Mascher T."/>
            <person name="Medema M.H."/>
            <person name="Devos D.P."/>
            <person name="Kaster A.-K."/>
            <person name="Ovreas L."/>
            <person name="Rohde M."/>
            <person name="Galperin M.Y."/>
            <person name="Jogler C."/>
        </authorList>
    </citation>
    <scope>NUCLEOTIDE SEQUENCE [LARGE SCALE GENOMIC DNA]</scope>
    <source>
        <strain evidence="1 2">Poly41</strain>
    </source>
</reference>
<keyword evidence="2" id="KW-1185">Reference proteome</keyword>
<protein>
    <submittedName>
        <fullName evidence="1">Uncharacterized protein</fullName>
    </submittedName>
</protein>
<gene>
    <name evidence="1" type="ORF">Poly41_26440</name>
</gene>
<dbReference type="EMBL" id="SJPV01000003">
    <property type="protein sequence ID" value="TWU39788.1"/>
    <property type="molecule type" value="Genomic_DNA"/>
</dbReference>
<proteinExistence type="predicted"/>
<evidence type="ECO:0000313" key="2">
    <source>
        <dbReference type="Proteomes" id="UP000319143"/>
    </source>
</evidence>
<organism evidence="1 2">
    <name type="scientific">Novipirellula artificiosorum</name>
    <dbReference type="NCBI Taxonomy" id="2528016"/>
    <lineage>
        <taxon>Bacteria</taxon>
        <taxon>Pseudomonadati</taxon>
        <taxon>Planctomycetota</taxon>
        <taxon>Planctomycetia</taxon>
        <taxon>Pirellulales</taxon>
        <taxon>Pirellulaceae</taxon>
        <taxon>Novipirellula</taxon>
    </lineage>
</organism>
<dbReference type="Proteomes" id="UP000319143">
    <property type="component" value="Unassembled WGS sequence"/>
</dbReference>
<accession>A0A5C6DSS3</accession>
<dbReference type="AlphaFoldDB" id="A0A5C6DSS3"/>
<sequence>MESNRKKRDPLIPESVSGQWLYGSYHVGMNGIEAVPQEVRVMGSIPPIEGSVPAKYRDGLFEEIVDSSRDRTAGYVGYPDGFAFNKVPMCYSSYSGNGELQWMVHGGLHKGTLSAGTFLEGVPNDGLFLFDTDTMKVIVQPDISHYFEGRDLPPPLGLVELINGRVVGMVSLADTESSKLVDQYLATKPEIRNCLHTENR</sequence>
<evidence type="ECO:0000313" key="1">
    <source>
        <dbReference type="EMBL" id="TWU39788.1"/>
    </source>
</evidence>
<name>A0A5C6DSS3_9BACT</name>